<dbReference type="InterPro" id="IPR033738">
    <property type="entry name" value="AsnB_N"/>
</dbReference>
<name>A0ABX0GIW6_9GAMM</name>
<dbReference type="InterPro" id="IPR017932">
    <property type="entry name" value="GATase_2_dom"/>
</dbReference>
<keyword evidence="10" id="KW-1185">Reference proteome</keyword>
<organism evidence="9 10">
    <name type="scientific">Photorhabdus tasmaniensis</name>
    <dbReference type="NCBI Taxonomy" id="1004159"/>
    <lineage>
        <taxon>Bacteria</taxon>
        <taxon>Pseudomonadati</taxon>
        <taxon>Pseudomonadota</taxon>
        <taxon>Gammaproteobacteria</taxon>
        <taxon>Enterobacterales</taxon>
        <taxon>Morganellaceae</taxon>
        <taxon>Photorhabdus</taxon>
    </lineage>
</organism>
<reference evidence="9 10" key="1">
    <citation type="submission" date="2018-02" db="EMBL/GenBank/DDBJ databases">
        <authorList>
            <person name="Machado R.A."/>
        </authorList>
    </citation>
    <scope>NUCLEOTIDE SEQUENCE [LARGE SCALE GENOMIC DNA]</scope>
    <source>
        <strain evidence="9 10">T327</strain>
    </source>
</reference>
<protein>
    <recommendedName>
        <fullName evidence="3">asparagine synthase (glutamine-hydrolyzing)</fullName>
        <ecNumber evidence="3">6.3.5.4</ecNumber>
    </recommendedName>
</protein>
<dbReference type="RefSeq" id="WP_133816090.1">
    <property type="nucleotide sequence ID" value="NZ_CAWPIF010000037.1"/>
</dbReference>
<evidence type="ECO:0000256" key="5">
    <source>
        <dbReference type="ARBA" id="ARBA00022840"/>
    </source>
</evidence>
<dbReference type="PANTHER" id="PTHR43284:SF1">
    <property type="entry name" value="ASPARAGINE SYNTHETASE"/>
    <property type="match status" value="1"/>
</dbReference>
<evidence type="ECO:0000313" key="9">
    <source>
        <dbReference type="EMBL" id="NHB89164.1"/>
    </source>
</evidence>
<dbReference type="SUPFAM" id="SSF52402">
    <property type="entry name" value="Adenine nucleotide alpha hydrolases-like"/>
    <property type="match status" value="1"/>
</dbReference>
<dbReference type="PANTHER" id="PTHR43284">
    <property type="entry name" value="ASPARAGINE SYNTHETASE (GLUTAMINE-HYDROLYZING)"/>
    <property type="match status" value="1"/>
</dbReference>
<keyword evidence="6" id="KW-0315">Glutamine amidotransferase</keyword>
<dbReference type="CDD" id="cd01991">
    <property type="entry name" value="Asn_synthase_B_C"/>
    <property type="match status" value="1"/>
</dbReference>
<keyword evidence="4" id="KW-0547">Nucleotide-binding</keyword>
<evidence type="ECO:0000256" key="6">
    <source>
        <dbReference type="ARBA" id="ARBA00022962"/>
    </source>
</evidence>
<dbReference type="Gene3D" id="3.60.20.10">
    <property type="entry name" value="Glutamine Phosphoribosylpyrophosphate, subunit 1, domain 1"/>
    <property type="match status" value="1"/>
</dbReference>
<feature type="domain" description="Glutamine amidotransferase type-2" evidence="8">
    <location>
        <begin position="2"/>
        <end position="214"/>
    </location>
</feature>
<dbReference type="PIRSF" id="PIRSF001589">
    <property type="entry name" value="Asn_synthetase_glu-h"/>
    <property type="match status" value="1"/>
</dbReference>
<accession>A0ABX0GIW6</accession>
<evidence type="ECO:0000259" key="8">
    <source>
        <dbReference type="PROSITE" id="PS51278"/>
    </source>
</evidence>
<evidence type="ECO:0000256" key="7">
    <source>
        <dbReference type="ARBA" id="ARBA00048741"/>
    </source>
</evidence>
<dbReference type="CDD" id="cd00712">
    <property type="entry name" value="AsnB"/>
    <property type="match status" value="1"/>
</dbReference>
<sequence length="614" mass="70035">MGGITGIFSQNTLQQSNEAIIAAMTDLIMNRGPDFRDIYYGKNFAVGQTAVKTCRMQQTPCEPISYDHNGIMVVIDGKIDNSEQLRHELKQIGYHFSGESDSELIQKMYAEHCESFCEKIDGSYALAIHDRSSGCLILARDRLAEKPLYYMIVNDCVYFSSTPLALMATPDFNFEVSAMGLIQYLAYTQCPPPETIFANIYKIPAAHLVIFNGIQSKSICYWKVKYLPRQDINYTDAVEQLHEILSERAKLLFDIDVPFGILLSGGVDSSVSLGLACNTTGSAIETYTLTGSNLGKIDIEQTRADIISKLYKTKQHVYSFANMNFSDFSRVIQNYPEPIGLVDSIHVALLSEMIRNDGIKIIFSGNGADEIFFGYTSYLNLLEECSALSGLDIMHQKSLLREQHYKMQMLSCQYLKESVSSKLSKCLVINDFYFDIFESEDIFETQVFLDFMLTLNHSASFFESTSVNYGVEHQSIYLNQKCLEFSASLPRNFKIDIHGNLTKKILKSIAENYMPKYIIYNRKLGCGSGIDYKSIFSYYWNDEIRSLFHSVLHQYSTIFEYDSIEKLMNKVLLRISSNDEYLTFVKLLILFCWLDGIPNIQTKVNRVVKKYMNK</sequence>
<gene>
    <name evidence="9" type="ORF">C5471_16275</name>
</gene>
<dbReference type="InterPro" id="IPR051786">
    <property type="entry name" value="ASN_synthetase/amidase"/>
</dbReference>
<evidence type="ECO:0000256" key="3">
    <source>
        <dbReference type="ARBA" id="ARBA00012737"/>
    </source>
</evidence>
<keyword evidence="5" id="KW-0067">ATP-binding</keyword>
<dbReference type="SUPFAM" id="SSF56235">
    <property type="entry name" value="N-terminal nucleophile aminohydrolases (Ntn hydrolases)"/>
    <property type="match status" value="1"/>
</dbReference>
<comment type="caution">
    <text evidence="9">The sequence shown here is derived from an EMBL/GenBank/DDBJ whole genome shotgun (WGS) entry which is preliminary data.</text>
</comment>
<dbReference type="Gene3D" id="3.40.50.620">
    <property type="entry name" value="HUPs"/>
    <property type="match status" value="1"/>
</dbReference>
<dbReference type="InterPro" id="IPR006426">
    <property type="entry name" value="Asn_synth_AEB"/>
</dbReference>
<dbReference type="EMBL" id="PUJU01000037">
    <property type="protein sequence ID" value="NHB89164.1"/>
    <property type="molecule type" value="Genomic_DNA"/>
</dbReference>
<comment type="pathway">
    <text evidence="1">Amino-acid biosynthesis; L-asparagine biosynthesis; L-asparagine from L-aspartate (L-Gln route): step 1/1.</text>
</comment>
<evidence type="ECO:0000313" key="10">
    <source>
        <dbReference type="Proteomes" id="UP000697802"/>
    </source>
</evidence>
<evidence type="ECO:0000256" key="1">
    <source>
        <dbReference type="ARBA" id="ARBA00005187"/>
    </source>
</evidence>
<dbReference type="PROSITE" id="PS51278">
    <property type="entry name" value="GATASE_TYPE_2"/>
    <property type="match status" value="1"/>
</dbReference>
<dbReference type="Pfam" id="PF00733">
    <property type="entry name" value="Asn_synthase"/>
    <property type="match status" value="1"/>
</dbReference>
<dbReference type="EC" id="6.3.5.4" evidence="3"/>
<dbReference type="InterPro" id="IPR014729">
    <property type="entry name" value="Rossmann-like_a/b/a_fold"/>
</dbReference>
<comment type="similarity">
    <text evidence="2">Belongs to the asparagine synthetase family.</text>
</comment>
<evidence type="ECO:0000256" key="4">
    <source>
        <dbReference type="ARBA" id="ARBA00022741"/>
    </source>
</evidence>
<proteinExistence type="inferred from homology"/>
<comment type="catalytic activity">
    <reaction evidence="7">
        <text>L-aspartate + L-glutamine + ATP + H2O = L-asparagine + L-glutamate + AMP + diphosphate + H(+)</text>
        <dbReference type="Rhea" id="RHEA:12228"/>
        <dbReference type="ChEBI" id="CHEBI:15377"/>
        <dbReference type="ChEBI" id="CHEBI:15378"/>
        <dbReference type="ChEBI" id="CHEBI:29985"/>
        <dbReference type="ChEBI" id="CHEBI:29991"/>
        <dbReference type="ChEBI" id="CHEBI:30616"/>
        <dbReference type="ChEBI" id="CHEBI:33019"/>
        <dbReference type="ChEBI" id="CHEBI:58048"/>
        <dbReference type="ChEBI" id="CHEBI:58359"/>
        <dbReference type="ChEBI" id="CHEBI:456215"/>
        <dbReference type="EC" id="6.3.5.4"/>
    </reaction>
</comment>
<dbReference type="Proteomes" id="UP000697802">
    <property type="component" value="Unassembled WGS sequence"/>
</dbReference>
<evidence type="ECO:0000256" key="2">
    <source>
        <dbReference type="ARBA" id="ARBA00005752"/>
    </source>
</evidence>
<dbReference type="InterPro" id="IPR029055">
    <property type="entry name" value="Ntn_hydrolases_N"/>
</dbReference>
<dbReference type="Pfam" id="PF13537">
    <property type="entry name" value="GATase_7"/>
    <property type="match status" value="1"/>
</dbReference>
<dbReference type="InterPro" id="IPR001962">
    <property type="entry name" value="Asn_synthase"/>
</dbReference>